<keyword evidence="3" id="KW-1185">Reference proteome</keyword>
<feature type="transmembrane region" description="Helical" evidence="1">
    <location>
        <begin position="197"/>
        <end position="219"/>
    </location>
</feature>
<sequence>EYSISNHTEEPSCQLTTVLCVVLGGTTGRLHTHSVSCGAALLLSKMLCYLILALAFVGGVFSEGEGEERARLLAAKRVHNLYLVEGRDIVVQYSVHNVGQAAAINVQLTDAGFSTEDFDIAGGQLQVKFDRIAPNANVSHTVVVKPKKYGYFNFTAAEVSYQPSEESAEIQIGYTSEPGEGGIIAFRDYDRKFSPHVFDWMIFALLMIPALLVPFLMWYNIKSKYATVPRSKKGKSD</sequence>
<feature type="non-terminal residue" evidence="2">
    <location>
        <position position="237"/>
    </location>
</feature>
<organism evidence="2 3">
    <name type="scientific">Homarus americanus</name>
    <name type="common">American lobster</name>
    <dbReference type="NCBI Taxonomy" id="6706"/>
    <lineage>
        <taxon>Eukaryota</taxon>
        <taxon>Metazoa</taxon>
        <taxon>Ecdysozoa</taxon>
        <taxon>Arthropoda</taxon>
        <taxon>Crustacea</taxon>
        <taxon>Multicrustacea</taxon>
        <taxon>Malacostraca</taxon>
        <taxon>Eumalacostraca</taxon>
        <taxon>Eucarida</taxon>
        <taxon>Decapoda</taxon>
        <taxon>Pleocyemata</taxon>
        <taxon>Astacidea</taxon>
        <taxon>Nephropoidea</taxon>
        <taxon>Nephropidae</taxon>
        <taxon>Homarus</taxon>
    </lineage>
</organism>
<evidence type="ECO:0000313" key="2">
    <source>
        <dbReference type="EMBL" id="KAG7173579.1"/>
    </source>
</evidence>
<feature type="transmembrane region" description="Helical" evidence="1">
    <location>
        <begin position="39"/>
        <end position="61"/>
    </location>
</feature>
<protein>
    <submittedName>
        <fullName evidence="2">Translocon-associated protein subunit beta-like</fullName>
    </submittedName>
</protein>
<keyword evidence="1" id="KW-0472">Membrane</keyword>
<dbReference type="EMBL" id="JAHLQT010009370">
    <property type="protein sequence ID" value="KAG7173579.1"/>
    <property type="molecule type" value="Genomic_DNA"/>
</dbReference>
<comment type="caution">
    <text evidence="2">The sequence shown here is derived from an EMBL/GenBank/DDBJ whole genome shotgun (WGS) entry which is preliminary data.</text>
</comment>
<dbReference type="Pfam" id="PF05753">
    <property type="entry name" value="TRAP_beta"/>
    <property type="match status" value="1"/>
</dbReference>
<dbReference type="AlphaFoldDB" id="A0A8J5T773"/>
<proteinExistence type="predicted"/>
<dbReference type="GO" id="GO:0005783">
    <property type="term" value="C:endoplasmic reticulum"/>
    <property type="evidence" value="ECO:0007669"/>
    <property type="project" value="TreeGrafter"/>
</dbReference>
<accession>A0A8J5T773</accession>
<keyword evidence="1" id="KW-0812">Transmembrane</keyword>
<dbReference type="PANTHER" id="PTHR12861">
    <property type="entry name" value="TRANSLOCON-ASSOCIATED PROTEIN, BETA SUBUNIT PRECURSOR TRAP-BETA SIGNAL SEQUENCE RECEPTOR BETA SUBUNIT"/>
    <property type="match status" value="1"/>
</dbReference>
<dbReference type="PANTHER" id="PTHR12861:SF3">
    <property type="entry name" value="TRANSLOCON-ASSOCIATED PROTEIN SUBUNIT BETA"/>
    <property type="match status" value="1"/>
</dbReference>
<evidence type="ECO:0000256" key="1">
    <source>
        <dbReference type="SAM" id="Phobius"/>
    </source>
</evidence>
<dbReference type="Proteomes" id="UP000747542">
    <property type="component" value="Unassembled WGS sequence"/>
</dbReference>
<reference evidence="2" key="1">
    <citation type="journal article" date="2021" name="Sci. Adv.">
        <title>The American lobster genome reveals insights on longevity, neural, and immune adaptations.</title>
        <authorList>
            <person name="Polinski J.M."/>
            <person name="Zimin A.V."/>
            <person name="Clark K.F."/>
            <person name="Kohn A.B."/>
            <person name="Sadowski N."/>
            <person name="Timp W."/>
            <person name="Ptitsyn A."/>
            <person name="Khanna P."/>
            <person name="Romanova D.Y."/>
            <person name="Williams P."/>
            <person name="Greenwood S.J."/>
            <person name="Moroz L.L."/>
            <person name="Walt D.R."/>
            <person name="Bodnar A.G."/>
        </authorList>
    </citation>
    <scope>NUCLEOTIDE SEQUENCE</scope>
    <source>
        <strain evidence="2">GMGI-L3</strain>
    </source>
</reference>
<name>A0A8J5T773_HOMAM</name>
<keyword evidence="1" id="KW-1133">Transmembrane helix</keyword>
<evidence type="ECO:0000313" key="3">
    <source>
        <dbReference type="Proteomes" id="UP000747542"/>
    </source>
</evidence>
<gene>
    <name evidence="2" type="primary">SSR2-L</name>
    <name evidence="2" type="ORF">Hamer_G020211</name>
</gene>